<keyword evidence="2" id="KW-1185">Reference proteome</keyword>
<dbReference type="Proteomes" id="UP001187682">
    <property type="component" value="Unassembled WGS sequence"/>
</dbReference>
<sequence length="37" mass="4029">MPTAPATQLINTLRVLALADESGHQKAFFVVFFLPLA</sequence>
<evidence type="ECO:0000313" key="2">
    <source>
        <dbReference type="Proteomes" id="UP001187682"/>
    </source>
</evidence>
<reference evidence="1" key="1">
    <citation type="submission" date="2018-03" db="EMBL/GenBank/DDBJ databases">
        <authorList>
            <person name="Guldener U."/>
        </authorList>
    </citation>
    <scope>NUCLEOTIDE SEQUENCE</scope>
</reference>
<proteinExistence type="predicted"/>
<dbReference type="AlphaFoldDB" id="A0AAE8N266"/>
<gene>
    <name evidence="1" type="ORF">DNG_07655</name>
</gene>
<protein>
    <submittedName>
        <fullName evidence="1">Uncharacterized protein</fullName>
    </submittedName>
</protein>
<comment type="caution">
    <text evidence="1">The sequence shown here is derived from an EMBL/GenBank/DDBJ whole genome shotgun (WGS) entry which is preliminary data.</text>
</comment>
<accession>A0AAE8N266</accession>
<dbReference type="EMBL" id="ONZQ02000011">
    <property type="protein sequence ID" value="SPO04970.1"/>
    <property type="molecule type" value="Genomic_DNA"/>
</dbReference>
<evidence type="ECO:0000313" key="1">
    <source>
        <dbReference type="EMBL" id="SPO04970.1"/>
    </source>
</evidence>
<organism evidence="1 2">
    <name type="scientific">Cephalotrichum gorgonifer</name>
    <dbReference type="NCBI Taxonomy" id="2041049"/>
    <lineage>
        <taxon>Eukaryota</taxon>
        <taxon>Fungi</taxon>
        <taxon>Dikarya</taxon>
        <taxon>Ascomycota</taxon>
        <taxon>Pezizomycotina</taxon>
        <taxon>Sordariomycetes</taxon>
        <taxon>Hypocreomycetidae</taxon>
        <taxon>Microascales</taxon>
        <taxon>Microascaceae</taxon>
        <taxon>Cephalotrichum</taxon>
    </lineage>
</organism>
<name>A0AAE8N266_9PEZI</name>